<evidence type="ECO:0000313" key="1">
    <source>
        <dbReference type="EMBL" id="PON94486.1"/>
    </source>
</evidence>
<proteinExistence type="predicted"/>
<dbReference type="Proteomes" id="UP000237000">
    <property type="component" value="Unassembled WGS sequence"/>
</dbReference>
<keyword evidence="2" id="KW-1185">Reference proteome</keyword>
<protein>
    <submittedName>
        <fullName evidence="1">Uncharacterized protein</fullName>
    </submittedName>
</protein>
<dbReference type="EMBL" id="JXTC01000051">
    <property type="protein sequence ID" value="PON94486.1"/>
    <property type="molecule type" value="Genomic_DNA"/>
</dbReference>
<comment type="caution">
    <text evidence="1">The sequence shown here is derived from an EMBL/GenBank/DDBJ whole genome shotgun (WGS) entry which is preliminary data.</text>
</comment>
<accession>A0A2P5F9M4</accession>
<dbReference type="InParanoid" id="A0A2P5F9M4"/>
<dbReference type="AlphaFoldDB" id="A0A2P5F9M4"/>
<organism evidence="1 2">
    <name type="scientific">Trema orientale</name>
    <name type="common">Charcoal tree</name>
    <name type="synonym">Celtis orientalis</name>
    <dbReference type="NCBI Taxonomy" id="63057"/>
    <lineage>
        <taxon>Eukaryota</taxon>
        <taxon>Viridiplantae</taxon>
        <taxon>Streptophyta</taxon>
        <taxon>Embryophyta</taxon>
        <taxon>Tracheophyta</taxon>
        <taxon>Spermatophyta</taxon>
        <taxon>Magnoliopsida</taxon>
        <taxon>eudicotyledons</taxon>
        <taxon>Gunneridae</taxon>
        <taxon>Pentapetalae</taxon>
        <taxon>rosids</taxon>
        <taxon>fabids</taxon>
        <taxon>Rosales</taxon>
        <taxon>Cannabaceae</taxon>
        <taxon>Trema</taxon>
    </lineage>
</organism>
<gene>
    <name evidence="1" type="ORF">TorRG33x02_097330</name>
</gene>
<dbReference type="OrthoDB" id="10510962at2759"/>
<sequence length="66" mass="7325">MYTFTGGVPETSVYFSLNLFTGRTGFTLSRTLWRGGAYGTDPNLDGYTPVAWATIEVPWATSQQIR</sequence>
<name>A0A2P5F9M4_TREOI</name>
<evidence type="ECO:0000313" key="2">
    <source>
        <dbReference type="Proteomes" id="UP000237000"/>
    </source>
</evidence>
<reference evidence="2" key="1">
    <citation type="submission" date="2016-06" db="EMBL/GenBank/DDBJ databases">
        <title>Parallel loss of symbiosis genes in relatives of nitrogen-fixing non-legume Parasponia.</title>
        <authorList>
            <person name="Van Velzen R."/>
            <person name="Holmer R."/>
            <person name="Bu F."/>
            <person name="Rutten L."/>
            <person name="Van Zeijl A."/>
            <person name="Liu W."/>
            <person name="Santuari L."/>
            <person name="Cao Q."/>
            <person name="Sharma T."/>
            <person name="Shen D."/>
            <person name="Roswanjaya Y."/>
            <person name="Wardhani T."/>
            <person name="Kalhor M.S."/>
            <person name="Jansen J."/>
            <person name="Van den Hoogen J."/>
            <person name="Gungor B."/>
            <person name="Hartog M."/>
            <person name="Hontelez J."/>
            <person name="Verver J."/>
            <person name="Yang W.-C."/>
            <person name="Schijlen E."/>
            <person name="Repin R."/>
            <person name="Schilthuizen M."/>
            <person name="Schranz E."/>
            <person name="Heidstra R."/>
            <person name="Miyata K."/>
            <person name="Fedorova E."/>
            <person name="Kohlen W."/>
            <person name="Bisseling T."/>
            <person name="Smit S."/>
            <person name="Geurts R."/>
        </authorList>
    </citation>
    <scope>NUCLEOTIDE SEQUENCE [LARGE SCALE GENOMIC DNA]</scope>
    <source>
        <strain evidence="2">cv. RG33-2</strain>
    </source>
</reference>